<evidence type="ECO:0000313" key="11">
    <source>
        <dbReference type="EMBL" id="JAS28768.1"/>
    </source>
</evidence>
<dbReference type="PANTHER" id="PTHR22600:SF26">
    <property type="entry name" value="BETA-N-ACETYLHEXOSAMINIDASE"/>
    <property type="match status" value="1"/>
</dbReference>
<evidence type="ECO:0000256" key="6">
    <source>
        <dbReference type="ARBA" id="ARBA00023180"/>
    </source>
</evidence>
<evidence type="ECO:0000256" key="1">
    <source>
        <dbReference type="ARBA" id="ARBA00001231"/>
    </source>
</evidence>
<feature type="domain" description="Glycoside hydrolase family 20 catalytic" evidence="9">
    <location>
        <begin position="227"/>
        <end position="257"/>
    </location>
</feature>
<dbReference type="InterPro" id="IPR025705">
    <property type="entry name" value="Beta_hexosaminidase_sua/sub"/>
</dbReference>
<keyword evidence="4 8" id="KW-0732">Signal</keyword>
<evidence type="ECO:0000256" key="8">
    <source>
        <dbReference type="SAM" id="SignalP"/>
    </source>
</evidence>
<evidence type="ECO:0000259" key="10">
    <source>
        <dbReference type="Pfam" id="PF14845"/>
    </source>
</evidence>
<accession>A0A1B6DSW8</accession>
<evidence type="ECO:0000259" key="9">
    <source>
        <dbReference type="Pfam" id="PF00728"/>
    </source>
</evidence>
<feature type="non-terminal residue" evidence="11">
    <location>
        <position position="1"/>
    </location>
</feature>
<feature type="signal peptide" evidence="8">
    <location>
        <begin position="1"/>
        <end position="26"/>
    </location>
</feature>
<keyword evidence="5" id="KW-0378">Hydrolase</keyword>
<dbReference type="Pfam" id="PF14845">
    <property type="entry name" value="Glycohydro_20b2"/>
    <property type="match status" value="1"/>
</dbReference>
<sequence>FQRIKWKMFHEGALVILLGCFTLTLGHGHHAHTQEEQPIWTYQCTDRGCAKVPATENNTWQSLEVCKLLCTEFAALWPKPTGQINISSNTLMLNRYSIDIELMMGSPRVVNEKSRNLLYQMGDLFKQHINDKFYEEEAGKTVRGCSLTIYMNIENPDIVSFAQNVNESYKLITKLAPDGRMNATIIAPTLFGARHGLETLEQLIVYDSVSRSMVMPSQVYIEDAPFYPYRGILLDTARNFISVPVIERTIDAMAANK</sequence>
<dbReference type="Gene3D" id="3.20.20.80">
    <property type="entry name" value="Glycosidases"/>
    <property type="match status" value="1"/>
</dbReference>
<proteinExistence type="inferred from homology"/>
<dbReference type="InterPro" id="IPR029018">
    <property type="entry name" value="Hex-like_dom2"/>
</dbReference>
<gene>
    <name evidence="11" type="ORF">g.24594</name>
</gene>
<evidence type="ECO:0000256" key="5">
    <source>
        <dbReference type="ARBA" id="ARBA00022801"/>
    </source>
</evidence>
<dbReference type="AlphaFoldDB" id="A0A1B6DSW8"/>
<protein>
    <recommendedName>
        <fullName evidence="3">beta-N-acetylhexosaminidase</fullName>
        <ecNumber evidence="3">3.2.1.52</ecNumber>
    </recommendedName>
</protein>
<dbReference type="Gene3D" id="3.30.379.10">
    <property type="entry name" value="Chitobiase/beta-hexosaminidase domain 2-like"/>
    <property type="match status" value="1"/>
</dbReference>
<feature type="chain" id="PRO_5008581492" description="beta-N-acetylhexosaminidase" evidence="8">
    <location>
        <begin position="27"/>
        <end position="257"/>
    </location>
</feature>
<dbReference type="InterPro" id="IPR015883">
    <property type="entry name" value="Glyco_hydro_20_cat"/>
</dbReference>
<dbReference type="EMBL" id="GEDC01008530">
    <property type="protein sequence ID" value="JAS28768.1"/>
    <property type="molecule type" value="Transcribed_RNA"/>
</dbReference>
<dbReference type="InterPro" id="IPR029019">
    <property type="entry name" value="HEX_eukaryotic_N"/>
</dbReference>
<evidence type="ECO:0000256" key="3">
    <source>
        <dbReference type="ARBA" id="ARBA00012663"/>
    </source>
</evidence>
<feature type="domain" description="Beta-hexosaminidase eukaryotic type N-terminal" evidence="10">
    <location>
        <begin position="76"/>
        <end position="203"/>
    </location>
</feature>
<reference evidence="11" key="1">
    <citation type="submission" date="2015-12" db="EMBL/GenBank/DDBJ databases">
        <title>De novo transcriptome assembly of four potential Pierce s Disease insect vectors from Arizona vineyards.</title>
        <authorList>
            <person name="Tassone E.E."/>
        </authorList>
    </citation>
    <scope>NUCLEOTIDE SEQUENCE</scope>
</reference>
<organism evidence="11">
    <name type="scientific">Clastoptera arizonana</name>
    <name type="common">Arizona spittle bug</name>
    <dbReference type="NCBI Taxonomy" id="38151"/>
    <lineage>
        <taxon>Eukaryota</taxon>
        <taxon>Metazoa</taxon>
        <taxon>Ecdysozoa</taxon>
        <taxon>Arthropoda</taxon>
        <taxon>Hexapoda</taxon>
        <taxon>Insecta</taxon>
        <taxon>Pterygota</taxon>
        <taxon>Neoptera</taxon>
        <taxon>Paraneoptera</taxon>
        <taxon>Hemiptera</taxon>
        <taxon>Auchenorrhyncha</taxon>
        <taxon>Cercopoidea</taxon>
        <taxon>Clastopteridae</taxon>
        <taxon>Clastoptera</taxon>
    </lineage>
</organism>
<dbReference type="GO" id="GO:0005975">
    <property type="term" value="P:carbohydrate metabolic process"/>
    <property type="evidence" value="ECO:0007669"/>
    <property type="project" value="InterPro"/>
</dbReference>
<comment type="similarity">
    <text evidence="2">Belongs to the glycosyl hydrolase 20 family.</text>
</comment>
<dbReference type="SUPFAM" id="SSF51445">
    <property type="entry name" value="(Trans)glycosidases"/>
    <property type="match status" value="1"/>
</dbReference>
<dbReference type="Pfam" id="PF00728">
    <property type="entry name" value="Glyco_hydro_20"/>
    <property type="match status" value="1"/>
</dbReference>
<name>A0A1B6DSW8_9HEMI</name>
<dbReference type="GO" id="GO:0016231">
    <property type="term" value="F:beta-N-acetylglucosaminidase activity"/>
    <property type="evidence" value="ECO:0007669"/>
    <property type="project" value="TreeGrafter"/>
</dbReference>
<keyword evidence="6" id="KW-0325">Glycoprotein</keyword>
<evidence type="ECO:0000256" key="7">
    <source>
        <dbReference type="ARBA" id="ARBA00023295"/>
    </source>
</evidence>
<feature type="non-terminal residue" evidence="11">
    <location>
        <position position="257"/>
    </location>
</feature>
<dbReference type="PRINTS" id="PR00738">
    <property type="entry name" value="GLHYDRLASE20"/>
</dbReference>
<dbReference type="EC" id="3.2.1.52" evidence="3"/>
<dbReference type="PANTHER" id="PTHR22600">
    <property type="entry name" value="BETA-HEXOSAMINIDASE"/>
    <property type="match status" value="1"/>
</dbReference>
<dbReference type="InterPro" id="IPR017853">
    <property type="entry name" value="GH"/>
</dbReference>
<keyword evidence="7" id="KW-0326">Glycosidase</keyword>
<dbReference type="GO" id="GO:0005886">
    <property type="term" value="C:plasma membrane"/>
    <property type="evidence" value="ECO:0007669"/>
    <property type="project" value="TreeGrafter"/>
</dbReference>
<evidence type="ECO:0000256" key="2">
    <source>
        <dbReference type="ARBA" id="ARBA00006285"/>
    </source>
</evidence>
<dbReference type="SUPFAM" id="SSF55545">
    <property type="entry name" value="beta-N-acetylhexosaminidase-like domain"/>
    <property type="match status" value="1"/>
</dbReference>
<dbReference type="GO" id="GO:0030203">
    <property type="term" value="P:glycosaminoglycan metabolic process"/>
    <property type="evidence" value="ECO:0007669"/>
    <property type="project" value="TreeGrafter"/>
</dbReference>
<comment type="catalytic activity">
    <reaction evidence="1">
        <text>Hydrolysis of terminal non-reducing N-acetyl-D-hexosamine residues in N-acetyl-beta-D-hexosaminides.</text>
        <dbReference type="EC" id="3.2.1.52"/>
    </reaction>
</comment>
<evidence type="ECO:0000256" key="4">
    <source>
        <dbReference type="ARBA" id="ARBA00022729"/>
    </source>
</evidence>